<organism evidence="2 3">
    <name type="scientific">Kushneria indalinina DSM 14324</name>
    <dbReference type="NCBI Taxonomy" id="1122140"/>
    <lineage>
        <taxon>Bacteria</taxon>
        <taxon>Pseudomonadati</taxon>
        <taxon>Pseudomonadota</taxon>
        <taxon>Gammaproteobacteria</taxon>
        <taxon>Oceanospirillales</taxon>
        <taxon>Halomonadaceae</taxon>
        <taxon>Kushneria</taxon>
    </lineage>
</organism>
<proteinExistence type="predicted"/>
<dbReference type="Proteomes" id="UP000256334">
    <property type="component" value="Unassembled WGS sequence"/>
</dbReference>
<dbReference type="EMBL" id="QRDJ01000001">
    <property type="protein sequence ID" value="REC96669.1"/>
    <property type="molecule type" value="Genomic_DNA"/>
</dbReference>
<keyword evidence="3" id="KW-1185">Reference proteome</keyword>
<evidence type="ECO:0000313" key="2">
    <source>
        <dbReference type="EMBL" id="REC96669.1"/>
    </source>
</evidence>
<name>A0A3D9E2D6_9GAMM</name>
<protein>
    <submittedName>
        <fullName evidence="2">Uncharacterized protein</fullName>
    </submittedName>
</protein>
<evidence type="ECO:0000256" key="1">
    <source>
        <dbReference type="SAM" id="SignalP"/>
    </source>
</evidence>
<accession>A0A3D9E2D6</accession>
<dbReference type="RefSeq" id="WP_115852390.1">
    <property type="nucleotide sequence ID" value="NZ_QRDJ01000001.1"/>
</dbReference>
<reference evidence="2 3" key="1">
    <citation type="submission" date="2018-07" db="EMBL/GenBank/DDBJ databases">
        <title>Genomic Encyclopedia of Type Strains, Phase IV (KMG-IV): sequencing the most valuable type-strain genomes for metagenomic binning, comparative biology and taxonomic classification.</title>
        <authorList>
            <person name="Goeker M."/>
        </authorList>
    </citation>
    <scope>NUCLEOTIDE SEQUENCE [LARGE SCALE GENOMIC DNA]</scope>
    <source>
        <strain evidence="2 3">DSM 14324</strain>
    </source>
</reference>
<comment type="caution">
    <text evidence="2">The sequence shown here is derived from an EMBL/GenBank/DDBJ whole genome shotgun (WGS) entry which is preliminary data.</text>
</comment>
<sequence length="139" mass="15138">MKAITLVIPIILLASTGIANAMQSVDAASIAESVTSAGQRTEMQPQAADMGSLPPFPTAKYIAEKSSRYDPSVQCLKAVEKNGTAFLQERSSGNWVTQNPMRIDGQIVQCDGQGHYQLGQYQLSSGEAAMLFEWWRNQL</sequence>
<dbReference type="AlphaFoldDB" id="A0A3D9E2D6"/>
<evidence type="ECO:0000313" key="3">
    <source>
        <dbReference type="Proteomes" id="UP000256334"/>
    </source>
</evidence>
<gene>
    <name evidence="2" type="ORF">C8D72_0001</name>
</gene>
<keyword evidence="1" id="KW-0732">Signal</keyword>
<feature type="chain" id="PRO_5017636804" evidence="1">
    <location>
        <begin position="22"/>
        <end position="139"/>
    </location>
</feature>
<feature type="signal peptide" evidence="1">
    <location>
        <begin position="1"/>
        <end position="21"/>
    </location>
</feature>